<evidence type="ECO:0000313" key="2">
    <source>
        <dbReference type="Proteomes" id="UP001367508"/>
    </source>
</evidence>
<proteinExistence type="predicted"/>
<keyword evidence="2" id="KW-1185">Reference proteome</keyword>
<gene>
    <name evidence="1" type="ORF">VNO77_29517</name>
</gene>
<accession>A0AAN9Q5E3</accession>
<dbReference type="Proteomes" id="UP001367508">
    <property type="component" value="Unassembled WGS sequence"/>
</dbReference>
<dbReference type="AlphaFoldDB" id="A0AAN9Q5E3"/>
<evidence type="ECO:0000313" key="1">
    <source>
        <dbReference type="EMBL" id="KAK7325355.1"/>
    </source>
</evidence>
<sequence length="106" mass="12383">MEWWKEERFGPGFIEWLSQPFFFSYENPYEDFGSPFFGCAHAPVYLILGSMQSKSSVVEIILVINGFHVVLELENQTTLVLCRKQYSPMGIACRCYQHLCFIEKKT</sequence>
<reference evidence="1 2" key="1">
    <citation type="submission" date="2024-01" db="EMBL/GenBank/DDBJ databases">
        <title>The genomes of 5 underutilized Papilionoideae crops provide insights into root nodulation and disease resistanc.</title>
        <authorList>
            <person name="Jiang F."/>
        </authorList>
    </citation>
    <scope>NUCLEOTIDE SEQUENCE [LARGE SCALE GENOMIC DNA]</scope>
    <source>
        <strain evidence="1">LVBAO_FW01</strain>
        <tissue evidence="1">Leaves</tissue>
    </source>
</reference>
<organism evidence="1 2">
    <name type="scientific">Canavalia gladiata</name>
    <name type="common">Sword bean</name>
    <name type="synonym">Dolichos gladiatus</name>
    <dbReference type="NCBI Taxonomy" id="3824"/>
    <lineage>
        <taxon>Eukaryota</taxon>
        <taxon>Viridiplantae</taxon>
        <taxon>Streptophyta</taxon>
        <taxon>Embryophyta</taxon>
        <taxon>Tracheophyta</taxon>
        <taxon>Spermatophyta</taxon>
        <taxon>Magnoliopsida</taxon>
        <taxon>eudicotyledons</taxon>
        <taxon>Gunneridae</taxon>
        <taxon>Pentapetalae</taxon>
        <taxon>rosids</taxon>
        <taxon>fabids</taxon>
        <taxon>Fabales</taxon>
        <taxon>Fabaceae</taxon>
        <taxon>Papilionoideae</taxon>
        <taxon>50 kb inversion clade</taxon>
        <taxon>NPAAA clade</taxon>
        <taxon>indigoferoid/millettioid clade</taxon>
        <taxon>Phaseoleae</taxon>
        <taxon>Canavalia</taxon>
    </lineage>
</organism>
<protein>
    <submittedName>
        <fullName evidence="1">Uncharacterized protein</fullName>
    </submittedName>
</protein>
<dbReference type="EMBL" id="JAYMYQ010000006">
    <property type="protein sequence ID" value="KAK7325355.1"/>
    <property type="molecule type" value="Genomic_DNA"/>
</dbReference>
<comment type="caution">
    <text evidence="1">The sequence shown here is derived from an EMBL/GenBank/DDBJ whole genome shotgun (WGS) entry which is preliminary data.</text>
</comment>
<name>A0AAN9Q5E3_CANGL</name>